<feature type="signal peptide" evidence="7">
    <location>
        <begin position="1"/>
        <end position="27"/>
    </location>
</feature>
<dbReference type="PROSITE" id="PS00194">
    <property type="entry name" value="THIOREDOXIN_1"/>
    <property type="match status" value="1"/>
</dbReference>
<dbReference type="SUPFAM" id="SSF52833">
    <property type="entry name" value="Thioredoxin-like"/>
    <property type="match status" value="1"/>
</dbReference>
<dbReference type="CDD" id="cd03020">
    <property type="entry name" value="DsbA_DsbC_DsbG"/>
    <property type="match status" value="1"/>
</dbReference>
<keyword evidence="6 7" id="KW-0676">Redox-active center</keyword>
<dbReference type="Proteomes" id="UP001157133">
    <property type="component" value="Unassembled WGS sequence"/>
</dbReference>
<evidence type="ECO:0000256" key="5">
    <source>
        <dbReference type="ARBA" id="ARBA00023157"/>
    </source>
</evidence>
<dbReference type="RefSeq" id="WP_284209072.1">
    <property type="nucleotide sequence ID" value="NZ_BSSU01000017.1"/>
</dbReference>
<dbReference type="InterPro" id="IPR018950">
    <property type="entry name" value="DiS-bond_isomerase_DsbC/G_N"/>
</dbReference>
<comment type="function">
    <text evidence="7">Required for disulfide bond formation in some periplasmic proteins. Acts by transferring its disulfide bond to other proteins and is reduced in the process.</text>
</comment>
<evidence type="ECO:0000256" key="2">
    <source>
        <dbReference type="ARBA" id="ARBA00009813"/>
    </source>
</evidence>
<comment type="similarity">
    <text evidence="2 7">Belongs to the thioredoxin family. DsbC subfamily.</text>
</comment>
<evidence type="ECO:0000256" key="3">
    <source>
        <dbReference type="ARBA" id="ARBA00022729"/>
    </source>
</evidence>
<evidence type="ECO:0000256" key="7">
    <source>
        <dbReference type="RuleBase" id="RU364038"/>
    </source>
</evidence>
<dbReference type="Pfam" id="PF13098">
    <property type="entry name" value="Thioredoxin_2"/>
    <property type="match status" value="1"/>
</dbReference>
<reference evidence="10 11" key="1">
    <citation type="submission" date="2023-03" db="EMBL/GenBank/DDBJ databases">
        <title>Draft genome sequence of Thalassotalea eurytherma JCM 18482T.</title>
        <authorList>
            <person name="Sawabe T."/>
        </authorList>
    </citation>
    <scope>NUCLEOTIDE SEQUENCE [LARGE SCALE GENOMIC DNA]</scope>
    <source>
        <strain evidence="10 11">JCM 18482</strain>
    </source>
</reference>
<keyword evidence="3 7" id="KW-0732">Signal</keyword>
<dbReference type="InterPro" id="IPR017937">
    <property type="entry name" value="Thioredoxin_CS"/>
</dbReference>
<evidence type="ECO:0000256" key="1">
    <source>
        <dbReference type="ARBA" id="ARBA00004418"/>
    </source>
</evidence>
<dbReference type="InterPro" id="IPR012336">
    <property type="entry name" value="Thioredoxin-like_fold"/>
</dbReference>
<dbReference type="PANTHER" id="PTHR35272">
    <property type="entry name" value="THIOL:DISULFIDE INTERCHANGE PROTEIN DSBC-RELATED"/>
    <property type="match status" value="1"/>
</dbReference>
<dbReference type="SUPFAM" id="SSF54423">
    <property type="entry name" value="DsbC/DsbG N-terminal domain-like"/>
    <property type="match status" value="1"/>
</dbReference>
<dbReference type="PANTHER" id="PTHR35272:SF3">
    <property type="entry name" value="THIOL:DISULFIDE INTERCHANGE PROTEIN DSBC"/>
    <property type="match status" value="1"/>
</dbReference>
<feature type="chain" id="PRO_5044956249" description="Thiol:disulfide interchange protein" evidence="7">
    <location>
        <begin position="28"/>
        <end position="251"/>
    </location>
</feature>
<evidence type="ECO:0000313" key="10">
    <source>
        <dbReference type="EMBL" id="GLX83599.1"/>
    </source>
</evidence>
<sequence>MFKKALLATLSASILLTHSLVAFDANAKVSPAQENAVKAKISQKLGLNVSQVQEAPMEGLYELITEAGLFYSDKDANFFIQGKLYGLADNVVNHSETTLAKMRIDGMAKFTKDMIIYPAKDEKHIVTVFTDITCTYCRKMHQEMDAYNDLGITIRYLAYPREGITNRYGELTNGYKDLRSIWCNEDPNDALTRAKDGASVSLRICDKPVEAEFNFGRQIGVSGTPAIVLDNGSMLSGYRPPKDLKALLDSI</sequence>
<dbReference type="InterPro" id="IPR036249">
    <property type="entry name" value="Thioredoxin-like_sf"/>
</dbReference>
<accession>A0ABQ6H802</accession>
<feature type="domain" description="Disulphide bond isomerase DsbC/G N-terminal" evidence="8">
    <location>
        <begin position="30"/>
        <end position="89"/>
    </location>
</feature>
<comment type="caution">
    <text evidence="10">The sequence shown here is derived from an EMBL/GenBank/DDBJ whole genome shotgun (WGS) entry which is preliminary data.</text>
</comment>
<evidence type="ECO:0000259" key="9">
    <source>
        <dbReference type="Pfam" id="PF13098"/>
    </source>
</evidence>
<keyword evidence="5" id="KW-1015">Disulfide bond</keyword>
<comment type="subcellular location">
    <subcellularLocation>
        <location evidence="1 7">Periplasm</location>
    </subcellularLocation>
</comment>
<keyword evidence="11" id="KW-1185">Reference proteome</keyword>
<proteinExistence type="inferred from homology"/>
<name>A0ABQ6H802_9GAMM</name>
<protein>
    <recommendedName>
        <fullName evidence="7">Thiol:disulfide interchange protein</fullName>
    </recommendedName>
</protein>
<organism evidence="10 11">
    <name type="scientific">Thalassotalea eurytherma</name>
    <dbReference type="NCBI Taxonomy" id="1144278"/>
    <lineage>
        <taxon>Bacteria</taxon>
        <taxon>Pseudomonadati</taxon>
        <taxon>Pseudomonadota</taxon>
        <taxon>Gammaproteobacteria</taxon>
        <taxon>Alteromonadales</taxon>
        <taxon>Colwelliaceae</taxon>
        <taxon>Thalassotalea</taxon>
    </lineage>
</organism>
<evidence type="ECO:0000256" key="4">
    <source>
        <dbReference type="ARBA" id="ARBA00022764"/>
    </source>
</evidence>
<dbReference type="InterPro" id="IPR033954">
    <property type="entry name" value="DiS-bond_Isoase_DsbC/G"/>
</dbReference>
<dbReference type="EMBL" id="BSSU01000017">
    <property type="protein sequence ID" value="GLX83599.1"/>
    <property type="molecule type" value="Genomic_DNA"/>
</dbReference>
<dbReference type="InterPro" id="IPR051470">
    <property type="entry name" value="Thiol:disulfide_interchange"/>
</dbReference>
<feature type="domain" description="Thioredoxin-like fold" evidence="9">
    <location>
        <begin position="119"/>
        <end position="248"/>
    </location>
</feature>
<dbReference type="Gene3D" id="3.40.30.10">
    <property type="entry name" value="Glutaredoxin"/>
    <property type="match status" value="1"/>
</dbReference>
<evidence type="ECO:0000313" key="11">
    <source>
        <dbReference type="Proteomes" id="UP001157133"/>
    </source>
</evidence>
<dbReference type="Gene3D" id="3.10.450.70">
    <property type="entry name" value="Disulphide bond isomerase, DsbC/G, N-terminal"/>
    <property type="match status" value="1"/>
</dbReference>
<gene>
    <name evidence="10" type="primary">dsbC</name>
    <name evidence="10" type="ORF">theurythT_30520</name>
</gene>
<keyword evidence="4 7" id="KW-0574">Periplasm</keyword>
<evidence type="ECO:0000259" key="8">
    <source>
        <dbReference type="Pfam" id="PF10411"/>
    </source>
</evidence>
<evidence type="ECO:0000256" key="6">
    <source>
        <dbReference type="ARBA" id="ARBA00023284"/>
    </source>
</evidence>
<dbReference type="Pfam" id="PF10411">
    <property type="entry name" value="DsbC_N"/>
    <property type="match status" value="1"/>
</dbReference>
<dbReference type="InterPro" id="IPR009094">
    <property type="entry name" value="DiS-bond_isomerase_DsbC/G_N_sf"/>
</dbReference>
<dbReference type="NCBIfam" id="NF008129">
    <property type="entry name" value="PRK10877.1"/>
    <property type="match status" value="1"/>
</dbReference>